<keyword evidence="6 8" id="KW-1133">Transmembrane helix</keyword>
<comment type="function">
    <text evidence="8">Part of a membrane-bound complex that couples electron transfer with translocation of ions across the membrane.</text>
</comment>
<name>A0A101I1J7_UNCT6</name>
<comment type="caution">
    <text evidence="9">The sequence shown here is derived from an EMBL/GenBank/DDBJ whole genome shotgun (WGS) entry which is preliminary data.</text>
</comment>
<dbReference type="EC" id="7.-.-.-" evidence="8"/>
<dbReference type="GO" id="GO:0005886">
    <property type="term" value="C:plasma membrane"/>
    <property type="evidence" value="ECO:0007669"/>
    <property type="project" value="UniProtKB-SubCell"/>
</dbReference>
<dbReference type="InterPro" id="IPR050133">
    <property type="entry name" value="NqrDE/RnfAE_oxidrdctase"/>
</dbReference>
<comment type="subcellular location">
    <subcellularLocation>
        <location evidence="8">Cell membrane</location>
        <topology evidence="8">Multi-pass membrane protein</topology>
    </subcellularLocation>
    <subcellularLocation>
        <location evidence="1">Endomembrane system</location>
        <topology evidence="1">Multi-pass membrane protein</topology>
    </subcellularLocation>
</comment>
<feature type="transmembrane region" description="Helical" evidence="8">
    <location>
        <begin position="134"/>
        <end position="152"/>
    </location>
</feature>
<dbReference type="PANTHER" id="PTHR30335">
    <property type="entry name" value="INTEGRAL MEMBRANE PROTEIN OF SOXR-REDUCING COMPLEX"/>
    <property type="match status" value="1"/>
</dbReference>
<feature type="transmembrane region" description="Helical" evidence="8">
    <location>
        <begin position="37"/>
        <end position="59"/>
    </location>
</feature>
<keyword evidence="3 8" id="KW-0812">Transmembrane</keyword>
<dbReference type="PATRIC" id="fig|1635277.3.peg.1435"/>
<dbReference type="NCBIfam" id="NF003481">
    <property type="entry name" value="PRK05151.1"/>
    <property type="match status" value="1"/>
</dbReference>
<sequence length="193" mass="21241">MLKLLIIAIDSMLISNIVLMRFLGICPYIGVSKKQETAAGMGFAVIFVMVMATLISYLLQIYVLNPLKLEYLQTIVFIFVIAALVQIVEITMKKIAPTLFDALGIYLPLITTNCTILGVAILNIQKNYNLIETIVFSLSTGIGYFIAIYLFAGIREKLDWADVPEPFKGPAIGIITAGLMSLAFFGFTGLVKM</sequence>
<feature type="transmembrane region" description="Helical" evidence="8">
    <location>
        <begin position="71"/>
        <end position="91"/>
    </location>
</feature>
<dbReference type="PIRSF" id="PIRSF006102">
    <property type="entry name" value="NQR_DE"/>
    <property type="match status" value="1"/>
</dbReference>
<keyword evidence="2 8" id="KW-0813">Transport</keyword>
<dbReference type="Proteomes" id="UP000053467">
    <property type="component" value="Unassembled WGS sequence"/>
</dbReference>
<dbReference type="GO" id="GO:0022900">
    <property type="term" value="P:electron transport chain"/>
    <property type="evidence" value="ECO:0007669"/>
    <property type="project" value="UniProtKB-UniRule"/>
</dbReference>
<evidence type="ECO:0000256" key="2">
    <source>
        <dbReference type="ARBA" id="ARBA00022448"/>
    </source>
</evidence>
<dbReference type="AlphaFoldDB" id="A0A101I1J7"/>
<evidence type="ECO:0000256" key="8">
    <source>
        <dbReference type="HAMAP-Rule" id="MF_00459"/>
    </source>
</evidence>
<feature type="transmembrane region" description="Helical" evidence="8">
    <location>
        <begin position="172"/>
        <end position="191"/>
    </location>
</feature>
<comment type="similarity">
    <text evidence="8">Belongs to the NqrDE/RnfAE family.</text>
</comment>
<feature type="transmembrane region" description="Helical" evidence="8">
    <location>
        <begin position="103"/>
        <end position="122"/>
    </location>
</feature>
<keyword evidence="8" id="KW-1003">Cell membrane</keyword>
<keyword evidence="7 8" id="KW-0472">Membrane</keyword>
<evidence type="ECO:0000256" key="6">
    <source>
        <dbReference type="ARBA" id="ARBA00022989"/>
    </source>
</evidence>
<evidence type="ECO:0000256" key="1">
    <source>
        <dbReference type="ARBA" id="ARBA00004127"/>
    </source>
</evidence>
<accession>A0A101I1J7</accession>
<proteinExistence type="inferred from homology"/>
<comment type="subunit">
    <text evidence="8">The complex is composed of six subunits: RnfA, RnfB, RnfC, RnfD, RnfE and RnfG.</text>
</comment>
<reference evidence="10" key="1">
    <citation type="journal article" date="2015" name="MBio">
        <title>Genome-Resolved Metagenomic Analysis Reveals Roles for Candidate Phyla and Other Microbial Community Members in Biogeochemical Transformations in Oil Reservoirs.</title>
        <authorList>
            <person name="Hu P."/>
            <person name="Tom L."/>
            <person name="Singh A."/>
            <person name="Thomas B.C."/>
            <person name="Baker B.J."/>
            <person name="Piceno Y.M."/>
            <person name="Andersen G.L."/>
            <person name="Banfield J.F."/>
        </authorList>
    </citation>
    <scope>NUCLEOTIDE SEQUENCE [LARGE SCALE GENOMIC DNA]</scope>
</reference>
<evidence type="ECO:0000256" key="3">
    <source>
        <dbReference type="ARBA" id="ARBA00022692"/>
    </source>
</evidence>
<feature type="transmembrane region" description="Helical" evidence="8">
    <location>
        <begin position="12"/>
        <end position="31"/>
    </location>
</feature>
<dbReference type="InterPro" id="IPR011293">
    <property type="entry name" value="Ion_transpt_RnfA/RsxA"/>
</dbReference>
<evidence type="ECO:0000256" key="4">
    <source>
        <dbReference type="ARBA" id="ARBA00022967"/>
    </source>
</evidence>
<dbReference type="InterPro" id="IPR003667">
    <property type="entry name" value="NqrDE/RnfAE"/>
</dbReference>
<evidence type="ECO:0000313" key="9">
    <source>
        <dbReference type="EMBL" id="KUK86945.1"/>
    </source>
</evidence>
<dbReference type="Pfam" id="PF02508">
    <property type="entry name" value="Rnf-Nqr"/>
    <property type="match status" value="1"/>
</dbReference>
<organism evidence="9 10">
    <name type="scientific">candidate division TA06 bacterium 34_109</name>
    <dbReference type="NCBI Taxonomy" id="1635277"/>
    <lineage>
        <taxon>Bacteria</taxon>
        <taxon>Bacteria division TA06</taxon>
    </lineage>
</organism>
<dbReference type="EMBL" id="LGGX01000010">
    <property type="protein sequence ID" value="KUK86945.1"/>
    <property type="molecule type" value="Genomic_DNA"/>
</dbReference>
<dbReference type="HAMAP" id="MF_00459">
    <property type="entry name" value="RsxA_RnfA"/>
    <property type="match status" value="1"/>
</dbReference>
<gene>
    <name evidence="8" type="primary">rnfA</name>
    <name evidence="9" type="ORF">XE03_1163</name>
</gene>
<dbReference type="GO" id="GO:0012505">
    <property type="term" value="C:endomembrane system"/>
    <property type="evidence" value="ECO:0007669"/>
    <property type="project" value="UniProtKB-SubCell"/>
</dbReference>
<evidence type="ECO:0000313" key="10">
    <source>
        <dbReference type="Proteomes" id="UP000053467"/>
    </source>
</evidence>
<evidence type="ECO:0000256" key="5">
    <source>
        <dbReference type="ARBA" id="ARBA00022982"/>
    </source>
</evidence>
<evidence type="ECO:0000256" key="7">
    <source>
        <dbReference type="ARBA" id="ARBA00023136"/>
    </source>
</evidence>
<keyword evidence="5 8" id="KW-0249">Electron transport</keyword>
<protein>
    <recommendedName>
        <fullName evidence="8">Ion-translocating oxidoreductase complex subunit A</fullName>
        <ecNumber evidence="8">7.-.-.-</ecNumber>
    </recommendedName>
    <alternativeName>
        <fullName evidence="8">Rnf electron transport complex subunit A</fullName>
    </alternativeName>
</protein>
<keyword evidence="4 8" id="KW-1278">Translocase</keyword>
<dbReference type="NCBIfam" id="TIGR01943">
    <property type="entry name" value="rnfA"/>
    <property type="match status" value="1"/>
</dbReference>
<dbReference type="PANTHER" id="PTHR30335:SF0">
    <property type="entry name" value="ION-TRANSLOCATING OXIDOREDUCTASE COMPLEX SUBUNIT A"/>
    <property type="match status" value="1"/>
</dbReference>